<comment type="caution">
    <text evidence="7">The sequence shown here is derived from an EMBL/GenBank/DDBJ whole genome shotgun (WGS) entry which is preliminary data.</text>
</comment>
<evidence type="ECO:0000256" key="1">
    <source>
        <dbReference type="ARBA" id="ARBA00004141"/>
    </source>
</evidence>
<sequence length="382" mass="38919">MQPHTNRATWMAVSAMFILNGALYGIWASRIPAMAMRHDLDAGELGLLLLLLAGGAIAAFPLAGRFADRLGAAFITLRIAVAYTLALALTALAPNVALLAVALALFGATHGAMDVAMNTWAGEAERHIARPVMSSFHAMFSLGAGLGAASGFGAEQWGVSIPLHFIAAGTLVAVLTLAVACIGWVSPTQDRVSGTPLFPLPKGPLILVGLIAFCTSMGEGAMVDWSALLLIETAGVSAAHAALGYSVFSVAMVITRLLGDQVTRAFGPTPTARIAGVVATTGAVSAIASTSYGVTLTGFALMGVGYAVIMPLAFSRAARDPHLPPGTAIASVSTLGYGGLLLGPPLIGFVAYACTLRTGFALLAVLATLIIVLAGAVRAQKV</sequence>
<protein>
    <submittedName>
        <fullName evidence="7">MFS transporter</fullName>
    </submittedName>
</protein>
<feature type="domain" description="Major facilitator superfamily (MFS) profile" evidence="6">
    <location>
        <begin position="204"/>
        <end position="382"/>
    </location>
</feature>
<comment type="subcellular location">
    <subcellularLocation>
        <location evidence="1">Membrane</location>
        <topology evidence="1">Multi-pass membrane protein</topology>
    </subcellularLocation>
</comment>
<dbReference type="SUPFAM" id="SSF103473">
    <property type="entry name" value="MFS general substrate transporter"/>
    <property type="match status" value="1"/>
</dbReference>
<gene>
    <name evidence="7" type="ORF">ACERZ8_12805</name>
</gene>
<proteinExistence type="predicted"/>
<evidence type="ECO:0000313" key="7">
    <source>
        <dbReference type="EMBL" id="MFL4470720.1"/>
    </source>
</evidence>
<dbReference type="Pfam" id="PF07690">
    <property type="entry name" value="MFS_1"/>
    <property type="match status" value="1"/>
</dbReference>
<feature type="transmembrane region" description="Helical" evidence="5">
    <location>
        <begin position="294"/>
        <end position="314"/>
    </location>
</feature>
<keyword evidence="3 5" id="KW-1133">Transmembrane helix</keyword>
<feature type="transmembrane region" description="Helical" evidence="5">
    <location>
        <begin position="359"/>
        <end position="377"/>
    </location>
</feature>
<feature type="transmembrane region" description="Helical" evidence="5">
    <location>
        <begin position="96"/>
        <end position="116"/>
    </location>
</feature>
<feature type="transmembrane region" description="Helical" evidence="5">
    <location>
        <begin position="237"/>
        <end position="259"/>
    </location>
</feature>
<feature type="transmembrane region" description="Helical" evidence="5">
    <location>
        <begin position="128"/>
        <end position="149"/>
    </location>
</feature>
<dbReference type="PANTHER" id="PTHR23514">
    <property type="entry name" value="BYPASS OF STOP CODON PROTEIN 6"/>
    <property type="match status" value="1"/>
</dbReference>
<dbReference type="PANTHER" id="PTHR23514:SF13">
    <property type="entry name" value="INNER MEMBRANE PROTEIN YBJJ"/>
    <property type="match status" value="1"/>
</dbReference>
<dbReference type="Gene3D" id="1.20.1250.20">
    <property type="entry name" value="MFS general substrate transporter like domains"/>
    <property type="match status" value="2"/>
</dbReference>
<keyword evidence="2 5" id="KW-0812">Transmembrane</keyword>
<dbReference type="EMBL" id="JBHDIY010000002">
    <property type="protein sequence ID" value="MFL4470720.1"/>
    <property type="molecule type" value="Genomic_DNA"/>
</dbReference>
<evidence type="ECO:0000256" key="2">
    <source>
        <dbReference type="ARBA" id="ARBA00022692"/>
    </source>
</evidence>
<organism evidence="7 8">
    <name type="scientific">Tateyamaria armeniaca</name>
    <dbReference type="NCBI Taxonomy" id="2518930"/>
    <lineage>
        <taxon>Bacteria</taxon>
        <taxon>Pseudomonadati</taxon>
        <taxon>Pseudomonadota</taxon>
        <taxon>Alphaproteobacteria</taxon>
        <taxon>Rhodobacterales</taxon>
        <taxon>Roseobacteraceae</taxon>
        <taxon>Tateyamaria</taxon>
    </lineage>
</organism>
<evidence type="ECO:0000256" key="4">
    <source>
        <dbReference type="ARBA" id="ARBA00023136"/>
    </source>
</evidence>
<keyword evidence="4 5" id="KW-0472">Membrane</keyword>
<accession>A0ABW8UV23</accession>
<dbReference type="InterPro" id="IPR036259">
    <property type="entry name" value="MFS_trans_sf"/>
</dbReference>
<dbReference type="InterPro" id="IPR020846">
    <property type="entry name" value="MFS_dom"/>
</dbReference>
<dbReference type="PROSITE" id="PS50850">
    <property type="entry name" value="MFS"/>
    <property type="match status" value="1"/>
</dbReference>
<dbReference type="InterPro" id="IPR051788">
    <property type="entry name" value="MFS_Transporter"/>
</dbReference>
<dbReference type="CDD" id="cd17393">
    <property type="entry name" value="MFS_MosC_like"/>
    <property type="match status" value="1"/>
</dbReference>
<feature type="transmembrane region" description="Helical" evidence="5">
    <location>
        <begin position="161"/>
        <end position="185"/>
    </location>
</feature>
<dbReference type="InterPro" id="IPR011701">
    <property type="entry name" value="MFS"/>
</dbReference>
<evidence type="ECO:0000256" key="3">
    <source>
        <dbReference type="ARBA" id="ARBA00022989"/>
    </source>
</evidence>
<dbReference type="Proteomes" id="UP001627408">
    <property type="component" value="Unassembled WGS sequence"/>
</dbReference>
<name>A0ABW8UV23_9RHOB</name>
<feature type="transmembrane region" description="Helical" evidence="5">
    <location>
        <begin position="326"/>
        <end position="353"/>
    </location>
</feature>
<dbReference type="RefSeq" id="WP_407592566.1">
    <property type="nucleotide sequence ID" value="NZ_JBHDIY010000002.1"/>
</dbReference>
<evidence type="ECO:0000256" key="5">
    <source>
        <dbReference type="SAM" id="Phobius"/>
    </source>
</evidence>
<evidence type="ECO:0000259" key="6">
    <source>
        <dbReference type="PROSITE" id="PS50850"/>
    </source>
</evidence>
<feature type="transmembrane region" description="Helical" evidence="5">
    <location>
        <begin position="12"/>
        <end position="33"/>
    </location>
</feature>
<evidence type="ECO:0000313" key="8">
    <source>
        <dbReference type="Proteomes" id="UP001627408"/>
    </source>
</evidence>
<feature type="transmembrane region" description="Helical" evidence="5">
    <location>
        <begin position="205"/>
        <end position="231"/>
    </location>
</feature>
<feature type="transmembrane region" description="Helical" evidence="5">
    <location>
        <begin position="45"/>
        <end position="63"/>
    </location>
</feature>
<keyword evidence="8" id="KW-1185">Reference proteome</keyword>
<reference evidence="7 8" key="1">
    <citation type="submission" date="2024-08" db="EMBL/GenBank/DDBJ databases">
        <title>Tateyamaria sp. nov., isolated from marine algae.</title>
        <authorList>
            <person name="Choi B.J."/>
            <person name="Kim J.M."/>
            <person name="Lee J.K."/>
            <person name="Choi D.G."/>
            <person name="Bayburt H."/>
            <person name="Baek J.H."/>
            <person name="Han D.M."/>
            <person name="Jeon C.O."/>
        </authorList>
    </citation>
    <scope>NUCLEOTIDE SEQUENCE [LARGE SCALE GENOMIC DNA]</scope>
    <source>
        <strain evidence="7 8">KMU-156</strain>
    </source>
</reference>